<accession>A0A1I7B5E2</accession>
<gene>
    <name evidence="3" type="ORF">SAMN05660657_03288</name>
</gene>
<dbReference type="RefSeq" id="WP_093580849.1">
    <property type="nucleotide sequence ID" value="NZ_FPBA01000012.1"/>
</dbReference>
<dbReference type="AlphaFoldDB" id="A0A1I7B5E2"/>
<proteinExistence type="predicted"/>
<dbReference type="OrthoDB" id="9775140at2"/>
<keyword evidence="4" id="KW-1185">Reference proteome</keyword>
<dbReference type="SUPFAM" id="SSF52518">
    <property type="entry name" value="Thiamin diphosphate-binding fold (THDP-binding)"/>
    <property type="match status" value="1"/>
</dbReference>
<dbReference type="PANTHER" id="PTHR48084">
    <property type="entry name" value="2-OXOGLUTARATE OXIDOREDUCTASE SUBUNIT KORB-RELATED"/>
    <property type="match status" value="1"/>
</dbReference>
<dbReference type="GO" id="GO:0030976">
    <property type="term" value="F:thiamine pyrophosphate binding"/>
    <property type="evidence" value="ECO:0007669"/>
    <property type="project" value="InterPro"/>
</dbReference>
<protein>
    <submittedName>
        <fullName evidence="3">2-oxoglutarate ferredoxin oxidoreductase subunit beta</fullName>
    </submittedName>
</protein>
<organism evidence="3 4">
    <name type="scientific">Geodermatophilus amargosae</name>
    <dbReference type="NCBI Taxonomy" id="1296565"/>
    <lineage>
        <taxon>Bacteria</taxon>
        <taxon>Bacillati</taxon>
        <taxon>Actinomycetota</taxon>
        <taxon>Actinomycetes</taxon>
        <taxon>Geodermatophilales</taxon>
        <taxon>Geodermatophilaceae</taxon>
        <taxon>Geodermatophilus</taxon>
    </lineage>
</organism>
<name>A0A1I7B5E2_9ACTN</name>
<evidence type="ECO:0000313" key="4">
    <source>
        <dbReference type="Proteomes" id="UP000199546"/>
    </source>
</evidence>
<dbReference type="GO" id="GO:0045333">
    <property type="term" value="P:cellular respiration"/>
    <property type="evidence" value="ECO:0007669"/>
    <property type="project" value="UniProtKB-ARBA"/>
</dbReference>
<dbReference type="GO" id="GO:0000287">
    <property type="term" value="F:magnesium ion binding"/>
    <property type="evidence" value="ECO:0007669"/>
    <property type="project" value="UniProtKB-ARBA"/>
</dbReference>
<evidence type="ECO:0000259" key="2">
    <source>
        <dbReference type="Pfam" id="PF02775"/>
    </source>
</evidence>
<dbReference type="EMBL" id="FPBA01000012">
    <property type="protein sequence ID" value="SFT82324.1"/>
    <property type="molecule type" value="Genomic_DNA"/>
</dbReference>
<dbReference type="Gene3D" id="3.40.50.970">
    <property type="match status" value="1"/>
</dbReference>
<dbReference type="InterPro" id="IPR029061">
    <property type="entry name" value="THDP-binding"/>
</dbReference>
<feature type="domain" description="Thiamine pyrophosphate enzyme TPP-binding" evidence="2">
    <location>
        <begin position="70"/>
        <end position="217"/>
    </location>
</feature>
<reference evidence="4" key="1">
    <citation type="submission" date="2016-10" db="EMBL/GenBank/DDBJ databases">
        <authorList>
            <person name="Varghese N."/>
            <person name="Submissions S."/>
        </authorList>
    </citation>
    <scope>NUCLEOTIDE SEQUENCE [LARGE SCALE GENOMIC DNA]</scope>
    <source>
        <strain evidence="4">DSM 46136</strain>
    </source>
</reference>
<dbReference type="STRING" id="1296565.SAMN05660657_03288"/>
<dbReference type="Pfam" id="PF02775">
    <property type="entry name" value="TPP_enzyme_C"/>
    <property type="match status" value="1"/>
</dbReference>
<evidence type="ECO:0000256" key="1">
    <source>
        <dbReference type="ARBA" id="ARBA00023002"/>
    </source>
</evidence>
<evidence type="ECO:0000313" key="3">
    <source>
        <dbReference type="EMBL" id="SFT82324.1"/>
    </source>
</evidence>
<dbReference type="GO" id="GO:0016625">
    <property type="term" value="F:oxidoreductase activity, acting on the aldehyde or oxo group of donors, iron-sulfur protein as acceptor"/>
    <property type="evidence" value="ECO:0007669"/>
    <property type="project" value="UniProtKB-ARBA"/>
</dbReference>
<dbReference type="PANTHER" id="PTHR48084:SF4">
    <property type="entry name" value="2-OXOGLUTARATE OXIDOREDUCTASE SUBUNIT KORB"/>
    <property type="match status" value="1"/>
</dbReference>
<dbReference type="Proteomes" id="UP000199546">
    <property type="component" value="Unassembled WGS sequence"/>
</dbReference>
<dbReference type="InterPro" id="IPR051457">
    <property type="entry name" value="2-oxoacid:Fd_oxidoreductase"/>
</dbReference>
<sequence>MTAIDLGLPVLGGLDRVPTEDEVQRAKDFTSDQEVRWCPGCGDYAVLAAVRSFLPTLHIKRENTVFVSGIGCSSRFPYYLDTYGMHSIHGRAPAIATGLAVTRPDLSVFVVTGDGDALSIGGNHLIHALRRNVNLTILLFNNRIYGLTKGQYSPTSEVGKVTKSTPMGSLDHPFNPVSLALGAEATFVGRAMDSDRAGLTEVLDAATRHRGASLVEIYQDCPIFNDGSFDVLRKPDQSESRVITVRHGEPIVFGNEGRYAVVRKGFGLAVAPTAEVAPEDVVVHDATDTELAFALSRLSDQDLQHAVFGVLRRVDRPTYDDLARAQVQHAVQDGTADLHSLLHGTDTWAVQSGNVQIPHD</sequence>
<dbReference type="InterPro" id="IPR011766">
    <property type="entry name" value="TPP_enzyme_TPP-bd"/>
</dbReference>
<dbReference type="CDD" id="cd03375">
    <property type="entry name" value="TPP_OGFOR"/>
    <property type="match status" value="1"/>
</dbReference>
<keyword evidence="1" id="KW-0560">Oxidoreductase</keyword>